<dbReference type="GO" id="GO:0006406">
    <property type="term" value="P:mRNA export from nucleus"/>
    <property type="evidence" value="ECO:0007669"/>
    <property type="project" value="TreeGrafter"/>
</dbReference>
<comment type="similarity">
    <text evidence="2">Belongs to the THOC5 family.</text>
</comment>
<dbReference type="InterPro" id="IPR019163">
    <property type="entry name" value="THO_Thoc5"/>
</dbReference>
<name>A0A5J5B548_9ASTE</name>
<dbReference type="EMBL" id="CM018038">
    <property type="protein sequence ID" value="KAA8537758.1"/>
    <property type="molecule type" value="Genomic_DNA"/>
</dbReference>
<reference evidence="5 6" key="1">
    <citation type="submission" date="2019-09" db="EMBL/GenBank/DDBJ databases">
        <title>A chromosome-level genome assembly of the Chinese tupelo Nyssa sinensis.</title>
        <authorList>
            <person name="Yang X."/>
            <person name="Kang M."/>
            <person name="Yang Y."/>
            <person name="Xiong H."/>
            <person name="Wang M."/>
            <person name="Zhang Z."/>
            <person name="Wang Z."/>
            <person name="Wu H."/>
            <person name="Ma T."/>
            <person name="Liu J."/>
            <person name="Xi Z."/>
        </authorList>
    </citation>
    <scope>NUCLEOTIDE SEQUENCE [LARGE SCALE GENOMIC DNA]</scope>
    <source>
        <strain evidence="5">J267</strain>
        <tissue evidence="5">Leaf</tissue>
    </source>
</reference>
<evidence type="ECO:0000256" key="4">
    <source>
        <dbReference type="SAM" id="MobiDB-lite"/>
    </source>
</evidence>
<organism evidence="5 6">
    <name type="scientific">Nyssa sinensis</name>
    <dbReference type="NCBI Taxonomy" id="561372"/>
    <lineage>
        <taxon>Eukaryota</taxon>
        <taxon>Viridiplantae</taxon>
        <taxon>Streptophyta</taxon>
        <taxon>Embryophyta</taxon>
        <taxon>Tracheophyta</taxon>
        <taxon>Spermatophyta</taxon>
        <taxon>Magnoliopsida</taxon>
        <taxon>eudicotyledons</taxon>
        <taxon>Gunneridae</taxon>
        <taxon>Pentapetalae</taxon>
        <taxon>asterids</taxon>
        <taxon>Cornales</taxon>
        <taxon>Nyssaceae</taxon>
        <taxon>Nyssa</taxon>
    </lineage>
</organism>
<evidence type="ECO:0000313" key="6">
    <source>
        <dbReference type="Proteomes" id="UP000325577"/>
    </source>
</evidence>
<keyword evidence="6" id="KW-1185">Reference proteome</keyword>
<evidence type="ECO:0000256" key="1">
    <source>
        <dbReference type="ARBA" id="ARBA00004123"/>
    </source>
</evidence>
<evidence type="ECO:0000256" key="3">
    <source>
        <dbReference type="ARBA" id="ARBA00023242"/>
    </source>
</evidence>
<dbReference type="OrthoDB" id="20582at2759"/>
<sequence>MLMWFDGPGISSNIESSKLEDNAPEEDGGQRWRKRPKKVAAKENIDQAGLYQAHPLKIILHIHDDEVSDPRVP</sequence>
<dbReference type="GO" id="GO:0000445">
    <property type="term" value="C:THO complex part of transcription export complex"/>
    <property type="evidence" value="ECO:0007669"/>
    <property type="project" value="TreeGrafter"/>
</dbReference>
<protein>
    <submittedName>
        <fullName evidence="5">Uncharacterized protein</fullName>
    </submittedName>
</protein>
<keyword evidence="3" id="KW-0539">Nucleus</keyword>
<dbReference type="PANTHER" id="PTHR13375">
    <property type="entry name" value="FMS INTERACTING PROTEIN"/>
    <property type="match status" value="1"/>
</dbReference>
<accession>A0A5J5B548</accession>
<dbReference type="Proteomes" id="UP000325577">
    <property type="component" value="Linkage Group LG15"/>
</dbReference>
<feature type="region of interest" description="Disordered" evidence="4">
    <location>
        <begin position="1"/>
        <end position="38"/>
    </location>
</feature>
<evidence type="ECO:0000313" key="5">
    <source>
        <dbReference type="EMBL" id="KAA8537758.1"/>
    </source>
</evidence>
<proteinExistence type="inferred from homology"/>
<dbReference type="PANTHER" id="PTHR13375:SF3">
    <property type="entry name" value="THO COMPLEX SUBUNIT 5 HOMOLOG"/>
    <property type="match status" value="1"/>
</dbReference>
<dbReference type="AlphaFoldDB" id="A0A5J5B548"/>
<evidence type="ECO:0000256" key="2">
    <source>
        <dbReference type="ARBA" id="ARBA00008044"/>
    </source>
</evidence>
<gene>
    <name evidence="5" type="ORF">F0562_027662</name>
</gene>
<dbReference type="GO" id="GO:0003729">
    <property type="term" value="F:mRNA binding"/>
    <property type="evidence" value="ECO:0007669"/>
    <property type="project" value="TreeGrafter"/>
</dbReference>
<comment type="subcellular location">
    <subcellularLocation>
        <location evidence="1">Nucleus</location>
    </subcellularLocation>
</comment>